<dbReference type="InterPro" id="IPR027417">
    <property type="entry name" value="P-loop_NTPase"/>
</dbReference>
<name>A0A8C6WFB2_9GOBI</name>
<sequence>MEGNTRTIVLLGKSGTGKSSLANTIFGEKDTFKVSASAKSATRFCKSETRTINKRSIQLIDTPGFFDTDLDNDELKSELLKCLVECAPGPHAFLLVFPLGRFTPQEKEIVDLMEKEYFGEEALKYTTVVFTHGDQLDEEMKIEDWLKDNEENKSLKTWWINVEAAVV</sequence>
<evidence type="ECO:0000256" key="1">
    <source>
        <dbReference type="ARBA" id="ARBA00008535"/>
    </source>
</evidence>
<dbReference type="PANTHER" id="PTHR10903:SF62">
    <property type="entry name" value="GTPASE IMAP FAMILY MEMBER 4-LIKE-RELATED"/>
    <property type="match status" value="1"/>
</dbReference>
<dbReference type="Ensembl" id="ENSNMLT00000003087.1">
    <property type="protein sequence ID" value="ENSNMLP00000002692.1"/>
    <property type="gene ID" value="ENSNMLG00000001954.1"/>
</dbReference>
<keyword evidence="3" id="KW-0342">GTP-binding</keyword>
<dbReference type="Gene3D" id="3.40.50.300">
    <property type="entry name" value="P-loop containing nucleotide triphosphate hydrolases"/>
    <property type="match status" value="1"/>
</dbReference>
<evidence type="ECO:0000313" key="5">
    <source>
        <dbReference type="Ensembl" id="ENSNMLP00000002692.1"/>
    </source>
</evidence>
<protein>
    <recommendedName>
        <fullName evidence="4">AIG1-type G domain-containing protein</fullName>
    </recommendedName>
</protein>
<dbReference type="InterPro" id="IPR045058">
    <property type="entry name" value="GIMA/IAN/Toc"/>
</dbReference>
<dbReference type="AlphaFoldDB" id="A0A8C6WFB2"/>
<feature type="domain" description="AIG1-type G" evidence="4">
    <location>
        <begin position="3"/>
        <end position="167"/>
    </location>
</feature>
<evidence type="ECO:0000256" key="2">
    <source>
        <dbReference type="ARBA" id="ARBA00022741"/>
    </source>
</evidence>
<evidence type="ECO:0000256" key="3">
    <source>
        <dbReference type="ARBA" id="ARBA00023134"/>
    </source>
</evidence>
<comment type="similarity">
    <text evidence="1">Belongs to the TRAFAC class TrmE-Era-EngA-EngB-Septin-like GTPase superfamily. AIG1/Toc34/Toc159-like paraseptin GTPase family. IAN subfamily.</text>
</comment>
<accession>A0A8C6WFB2</accession>
<keyword evidence="6" id="KW-1185">Reference proteome</keyword>
<organism evidence="5 6">
    <name type="scientific">Neogobius melanostomus</name>
    <name type="common">round goby</name>
    <dbReference type="NCBI Taxonomy" id="47308"/>
    <lineage>
        <taxon>Eukaryota</taxon>
        <taxon>Metazoa</taxon>
        <taxon>Chordata</taxon>
        <taxon>Craniata</taxon>
        <taxon>Vertebrata</taxon>
        <taxon>Euteleostomi</taxon>
        <taxon>Actinopterygii</taxon>
        <taxon>Neopterygii</taxon>
        <taxon>Teleostei</taxon>
        <taxon>Neoteleostei</taxon>
        <taxon>Acanthomorphata</taxon>
        <taxon>Gobiaria</taxon>
        <taxon>Gobiiformes</taxon>
        <taxon>Gobioidei</taxon>
        <taxon>Gobiidae</taxon>
        <taxon>Benthophilinae</taxon>
        <taxon>Neogobiini</taxon>
        <taxon>Neogobius</taxon>
    </lineage>
</organism>
<dbReference type="PROSITE" id="PS51720">
    <property type="entry name" value="G_AIG1"/>
    <property type="match status" value="1"/>
</dbReference>
<reference evidence="5" key="1">
    <citation type="submission" date="2025-08" db="UniProtKB">
        <authorList>
            <consortium name="Ensembl"/>
        </authorList>
    </citation>
    <scope>IDENTIFICATION</scope>
</reference>
<dbReference type="Proteomes" id="UP000694523">
    <property type="component" value="Unplaced"/>
</dbReference>
<keyword evidence="2" id="KW-0547">Nucleotide-binding</keyword>
<evidence type="ECO:0000259" key="4">
    <source>
        <dbReference type="PROSITE" id="PS51720"/>
    </source>
</evidence>
<dbReference type="FunFam" id="3.40.50.300:FF:000366">
    <property type="entry name" value="GTPase, IMAP family member 2"/>
    <property type="match status" value="1"/>
</dbReference>
<dbReference type="InterPro" id="IPR006703">
    <property type="entry name" value="G_AIG1"/>
</dbReference>
<dbReference type="Pfam" id="PF04548">
    <property type="entry name" value="AIG1"/>
    <property type="match status" value="1"/>
</dbReference>
<proteinExistence type="inferred from homology"/>
<dbReference type="SUPFAM" id="SSF52540">
    <property type="entry name" value="P-loop containing nucleoside triphosphate hydrolases"/>
    <property type="match status" value="1"/>
</dbReference>
<reference evidence="5" key="2">
    <citation type="submission" date="2025-09" db="UniProtKB">
        <authorList>
            <consortium name="Ensembl"/>
        </authorList>
    </citation>
    <scope>IDENTIFICATION</scope>
</reference>
<dbReference type="GO" id="GO:0005525">
    <property type="term" value="F:GTP binding"/>
    <property type="evidence" value="ECO:0007669"/>
    <property type="project" value="UniProtKB-KW"/>
</dbReference>
<dbReference type="PANTHER" id="PTHR10903">
    <property type="entry name" value="GTPASE, IMAP FAMILY MEMBER-RELATED"/>
    <property type="match status" value="1"/>
</dbReference>
<evidence type="ECO:0000313" key="6">
    <source>
        <dbReference type="Proteomes" id="UP000694523"/>
    </source>
</evidence>